<dbReference type="KEGG" id="soh:D1869_14245"/>
<keyword evidence="4" id="KW-1185">Reference proteome</keyword>
<dbReference type="GO" id="GO:0016787">
    <property type="term" value="F:hydrolase activity"/>
    <property type="evidence" value="ECO:0007669"/>
    <property type="project" value="UniProtKB-KW"/>
</dbReference>
<dbReference type="PANTHER" id="PTHR46191">
    <property type="match status" value="1"/>
</dbReference>
<dbReference type="InterPro" id="IPR051828">
    <property type="entry name" value="HAD-like_hydrolase_domain"/>
</dbReference>
<dbReference type="EMBL" id="CP045484">
    <property type="protein sequence ID" value="QGR18219.1"/>
    <property type="molecule type" value="Genomic_DNA"/>
</dbReference>
<proteinExistence type="inferred from homology"/>
<dbReference type="OrthoDB" id="31229at2157"/>
<reference evidence="3 4" key="1">
    <citation type="submission" date="2019-10" db="EMBL/GenBank/DDBJ databases">
        <title>Genome Sequences from Six Type Strain Members of the Archaeal Family Sulfolobaceae: Acidianus ambivalens, Acidianus infernus, Metallosphaera prunae, Stygiolobus azoricus, Sulfolobus metallicus, and Sulfurisphaera ohwakuensis.</title>
        <authorList>
            <person name="Counts J.A."/>
            <person name="Kelly R.M."/>
        </authorList>
    </citation>
    <scope>NUCLEOTIDE SEQUENCE [LARGE SCALE GENOMIC DNA]</scope>
    <source>
        <strain evidence="3 4">TA-1</strain>
    </source>
</reference>
<dbReference type="SFLD" id="SFLDS00003">
    <property type="entry name" value="Haloacid_Dehalogenase"/>
    <property type="match status" value="1"/>
</dbReference>
<dbReference type="PRINTS" id="PR00413">
    <property type="entry name" value="HADHALOGNASE"/>
</dbReference>
<protein>
    <submittedName>
        <fullName evidence="2">HAD superfamily hydrolase (TIGR01549 family)</fullName>
    </submittedName>
    <submittedName>
        <fullName evidence="3">HAD-IA family hydrolase</fullName>
    </submittedName>
</protein>
<evidence type="ECO:0000313" key="4">
    <source>
        <dbReference type="Proteomes" id="UP000427373"/>
    </source>
</evidence>
<dbReference type="SUPFAM" id="SSF56784">
    <property type="entry name" value="HAD-like"/>
    <property type="match status" value="1"/>
</dbReference>
<dbReference type="PANTHER" id="PTHR46191:SF2">
    <property type="entry name" value="HALOACID DEHALOGENASE-LIKE HYDROLASE DOMAIN-CONTAINING PROTEIN 3"/>
    <property type="match status" value="1"/>
</dbReference>
<dbReference type="NCBIfam" id="TIGR01549">
    <property type="entry name" value="HAD-SF-IA-v1"/>
    <property type="match status" value="1"/>
</dbReference>
<gene>
    <name evidence="3" type="ORF">D1869_14245</name>
    <name evidence="2" type="ORF">HNQ62_002931</name>
</gene>
<dbReference type="InterPro" id="IPR036412">
    <property type="entry name" value="HAD-like_sf"/>
</dbReference>
<evidence type="ECO:0000313" key="5">
    <source>
        <dbReference type="Proteomes" id="UP000582213"/>
    </source>
</evidence>
<dbReference type="Proteomes" id="UP000582213">
    <property type="component" value="Unassembled WGS sequence"/>
</dbReference>
<name>A0A650CK87_SULOH</name>
<organism evidence="3 4">
    <name type="scientific">Sulfurisphaera ohwakuensis</name>
    <dbReference type="NCBI Taxonomy" id="69656"/>
    <lineage>
        <taxon>Archaea</taxon>
        <taxon>Thermoproteota</taxon>
        <taxon>Thermoprotei</taxon>
        <taxon>Sulfolobales</taxon>
        <taxon>Sulfolobaceae</taxon>
        <taxon>Sulfurisphaera</taxon>
    </lineage>
</organism>
<dbReference type="AlphaFoldDB" id="A0A650CK87"/>
<dbReference type="InterPro" id="IPR006439">
    <property type="entry name" value="HAD-SF_hydro_IA"/>
</dbReference>
<evidence type="ECO:0000313" key="2">
    <source>
        <dbReference type="EMBL" id="MBB5255156.1"/>
    </source>
</evidence>
<dbReference type="Gene3D" id="1.10.150.660">
    <property type="match status" value="1"/>
</dbReference>
<accession>A0A650CK87</accession>
<sequence>MKYKAVMVDFGNTLVGFKPVFYEKVHQILKDNGYNLELRKVFRAYAKAMGMINYPNEDGLEHVDPKELLYILGIYPSERLIKELSEANIRDGEAFLYDDTLEFLEGLKSNGYKLALVSNASPRVKMLLEKFDLKKYFDALALSYEVKAVKPNPKIFSFAIAKVGYPAVHIGDIYELDYVGAKRSYVDPILLDRYDFYPDIKDRVRNLKEALQRIEEIGKE</sequence>
<dbReference type="EMBL" id="JACHFY010000047">
    <property type="protein sequence ID" value="MBB5255156.1"/>
    <property type="molecule type" value="Genomic_DNA"/>
</dbReference>
<dbReference type="GeneID" id="42802427"/>
<evidence type="ECO:0000313" key="3">
    <source>
        <dbReference type="EMBL" id="QGR18219.1"/>
    </source>
</evidence>
<dbReference type="InterPro" id="IPR023214">
    <property type="entry name" value="HAD_sf"/>
</dbReference>
<dbReference type="SFLD" id="SFLDG01129">
    <property type="entry name" value="C1.5:_HAD__Beta-PGM__Phosphata"/>
    <property type="match status" value="1"/>
</dbReference>
<reference evidence="2 5" key="2">
    <citation type="submission" date="2020-08" db="EMBL/GenBank/DDBJ databases">
        <title>Genomic Encyclopedia of Type Strains, Phase IV (KMG-IV): sequencing the most valuable type-strain genomes for metagenomic binning, comparative biology and taxonomic classification.</title>
        <authorList>
            <person name="Goeker M."/>
        </authorList>
    </citation>
    <scope>NUCLEOTIDE SEQUENCE [LARGE SCALE GENOMIC DNA]</scope>
    <source>
        <strain evidence="2 5">DSM 12421</strain>
    </source>
</reference>
<dbReference type="Pfam" id="PF00702">
    <property type="entry name" value="Hydrolase"/>
    <property type="match status" value="1"/>
</dbReference>
<evidence type="ECO:0000256" key="1">
    <source>
        <dbReference type="ARBA" id="ARBA00007958"/>
    </source>
</evidence>
<keyword evidence="3" id="KW-0378">Hydrolase</keyword>
<comment type="similarity">
    <text evidence="1">Belongs to the HAD-like hydrolase superfamily.</text>
</comment>
<dbReference type="Proteomes" id="UP000427373">
    <property type="component" value="Chromosome"/>
</dbReference>
<dbReference type="RefSeq" id="WP_156015707.1">
    <property type="nucleotide sequence ID" value="NZ_CP045484.1"/>
</dbReference>
<dbReference type="Gene3D" id="3.40.50.1000">
    <property type="entry name" value="HAD superfamily/HAD-like"/>
    <property type="match status" value="1"/>
</dbReference>